<comment type="similarity">
    <text evidence="1">Belongs to the LysR transcriptional regulatory family.</text>
</comment>
<dbReference type="Proteomes" id="UP000272400">
    <property type="component" value="Unassembled WGS sequence"/>
</dbReference>
<keyword evidence="4" id="KW-0804">Transcription</keyword>
<proteinExistence type="inferred from homology"/>
<dbReference type="InterPro" id="IPR005119">
    <property type="entry name" value="LysR_subst-bd"/>
</dbReference>
<dbReference type="PRINTS" id="PR00039">
    <property type="entry name" value="HTHLYSR"/>
</dbReference>
<dbReference type="InterPro" id="IPR037402">
    <property type="entry name" value="YidZ_PBP2"/>
</dbReference>
<keyword evidence="7" id="KW-1185">Reference proteome</keyword>
<keyword evidence="3 6" id="KW-0238">DNA-binding</keyword>
<dbReference type="CDD" id="cd08417">
    <property type="entry name" value="PBP2_Nitroaromatics_like"/>
    <property type="match status" value="1"/>
</dbReference>
<dbReference type="Pfam" id="PF03466">
    <property type="entry name" value="LysR_substrate"/>
    <property type="match status" value="1"/>
</dbReference>
<dbReference type="Pfam" id="PF00126">
    <property type="entry name" value="HTH_1"/>
    <property type="match status" value="1"/>
</dbReference>
<evidence type="ECO:0000256" key="1">
    <source>
        <dbReference type="ARBA" id="ARBA00009437"/>
    </source>
</evidence>
<feature type="domain" description="HTH lysR-type" evidence="5">
    <location>
        <begin position="6"/>
        <end position="63"/>
    </location>
</feature>
<comment type="caution">
    <text evidence="6">The sequence shown here is derived from an EMBL/GenBank/DDBJ whole genome shotgun (WGS) entry which is preliminary data.</text>
</comment>
<sequence length="303" mass="33931">MQLASLDLNLLVALRALLEERNVTRAGQRIGLSQPAASGALSRLRKHFGDELLVRQGNGYELTPLGESLRIRSASAYRILDELFASKAEFDPATEEREFLLFASDYVIAVFGIELARVLSLRAPNIRLRFANVDPTIVENPQVALAGVDGMLMPHGVISGLPSADVYDDEWVCMVADDHPDVGPVLTLEDLRRLPWVAYQRPYDAPVVRQIAMLGLEPQIQVSVHSFVLLPEFVAGTRRIALIQRRLAEKLRGRAPVRLLPCPFEAVPVKEALWWHPIHDHEPAHMWFREIAVRIGRGLPTLQ</sequence>
<dbReference type="PROSITE" id="PS50931">
    <property type="entry name" value="HTH_LYSR"/>
    <property type="match status" value="1"/>
</dbReference>
<protein>
    <submittedName>
        <fullName evidence="6">DNA-binding transcriptional LysR family regulator</fullName>
    </submittedName>
</protein>
<evidence type="ECO:0000256" key="2">
    <source>
        <dbReference type="ARBA" id="ARBA00023015"/>
    </source>
</evidence>
<gene>
    <name evidence="6" type="ORF">EDD29_5699</name>
</gene>
<keyword evidence="2" id="KW-0805">Transcription regulation</keyword>
<reference evidence="6 7" key="1">
    <citation type="submission" date="2018-11" db="EMBL/GenBank/DDBJ databases">
        <title>Sequencing the genomes of 1000 actinobacteria strains.</title>
        <authorList>
            <person name="Klenk H.-P."/>
        </authorList>
    </citation>
    <scope>NUCLEOTIDE SEQUENCE [LARGE SCALE GENOMIC DNA]</scope>
    <source>
        <strain evidence="6 7">DSM 44254</strain>
    </source>
</reference>
<evidence type="ECO:0000259" key="5">
    <source>
        <dbReference type="PROSITE" id="PS50931"/>
    </source>
</evidence>
<dbReference type="GO" id="GO:0003700">
    <property type="term" value="F:DNA-binding transcription factor activity"/>
    <property type="evidence" value="ECO:0007669"/>
    <property type="project" value="InterPro"/>
</dbReference>
<dbReference type="InterPro" id="IPR036388">
    <property type="entry name" value="WH-like_DNA-bd_sf"/>
</dbReference>
<dbReference type="EMBL" id="RJKE01000001">
    <property type="protein sequence ID" value="ROO88045.1"/>
    <property type="molecule type" value="Genomic_DNA"/>
</dbReference>
<dbReference type="Gene3D" id="1.10.10.10">
    <property type="entry name" value="Winged helix-like DNA-binding domain superfamily/Winged helix DNA-binding domain"/>
    <property type="match status" value="1"/>
</dbReference>
<dbReference type="InterPro" id="IPR036390">
    <property type="entry name" value="WH_DNA-bd_sf"/>
</dbReference>
<dbReference type="Gene3D" id="3.40.190.10">
    <property type="entry name" value="Periplasmic binding protein-like II"/>
    <property type="match status" value="2"/>
</dbReference>
<evidence type="ECO:0000256" key="4">
    <source>
        <dbReference type="ARBA" id="ARBA00023163"/>
    </source>
</evidence>
<evidence type="ECO:0000313" key="7">
    <source>
        <dbReference type="Proteomes" id="UP000272400"/>
    </source>
</evidence>
<dbReference type="SUPFAM" id="SSF53850">
    <property type="entry name" value="Periplasmic binding protein-like II"/>
    <property type="match status" value="1"/>
</dbReference>
<dbReference type="RefSeq" id="WP_123667260.1">
    <property type="nucleotide sequence ID" value="NZ_RJKE01000001.1"/>
</dbReference>
<dbReference type="GO" id="GO:0003677">
    <property type="term" value="F:DNA binding"/>
    <property type="evidence" value="ECO:0007669"/>
    <property type="project" value="UniProtKB-KW"/>
</dbReference>
<evidence type="ECO:0000256" key="3">
    <source>
        <dbReference type="ARBA" id="ARBA00023125"/>
    </source>
</evidence>
<dbReference type="PANTHER" id="PTHR30118:SF15">
    <property type="entry name" value="TRANSCRIPTIONAL REGULATORY PROTEIN"/>
    <property type="match status" value="1"/>
</dbReference>
<evidence type="ECO:0000313" key="6">
    <source>
        <dbReference type="EMBL" id="ROO88045.1"/>
    </source>
</evidence>
<name>A0A3N1D3E4_9ACTN</name>
<dbReference type="OrthoDB" id="8717159at2"/>
<organism evidence="6 7">
    <name type="scientific">Actinocorallia herbida</name>
    <dbReference type="NCBI Taxonomy" id="58109"/>
    <lineage>
        <taxon>Bacteria</taxon>
        <taxon>Bacillati</taxon>
        <taxon>Actinomycetota</taxon>
        <taxon>Actinomycetes</taxon>
        <taxon>Streptosporangiales</taxon>
        <taxon>Thermomonosporaceae</taxon>
        <taxon>Actinocorallia</taxon>
    </lineage>
</organism>
<dbReference type="AlphaFoldDB" id="A0A3N1D3E4"/>
<dbReference type="SUPFAM" id="SSF46785">
    <property type="entry name" value="Winged helix' DNA-binding domain"/>
    <property type="match status" value="1"/>
</dbReference>
<dbReference type="InterPro" id="IPR000847">
    <property type="entry name" value="LysR_HTH_N"/>
</dbReference>
<accession>A0A3N1D3E4</accession>
<dbReference type="InterPro" id="IPR050389">
    <property type="entry name" value="LysR-type_TF"/>
</dbReference>
<dbReference type="PANTHER" id="PTHR30118">
    <property type="entry name" value="HTH-TYPE TRANSCRIPTIONAL REGULATOR LEUO-RELATED"/>
    <property type="match status" value="1"/>
</dbReference>